<dbReference type="PRINTS" id="PR00035">
    <property type="entry name" value="HTHGNTR"/>
</dbReference>
<dbReference type="STRING" id="311180.SAMN04488050_11173"/>
<evidence type="ECO:0000256" key="3">
    <source>
        <dbReference type="ARBA" id="ARBA00023163"/>
    </source>
</evidence>
<evidence type="ECO:0000313" key="6">
    <source>
        <dbReference type="Proteomes" id="UP000199392"/>
    </source>
</evidence>
<dbReference type="OrthoDB" id="284307at2"/>
<reference evidence="6" key="1">
    <citation type="submission" date="2016-10" db="EMBL/GenBank/DDBJ databases">
        <authorList>
            <person name="Varghese N."/>
            <person name="Submissions S."/>
        </authorList>
    </citation>
    <scope>NUCLEOTIDE SEQUENCE [LARGE SCALE GENOMIC DNA]</scope>
    <source>
        <strain evidence="6">DSM 26894</strain>
    </source>
</reference>
<evidence type="ECO:0000256" key="1">
    <source>
        <dbReference type="ARBA" id="ARBA00023015"/>
    </source>
</evidence>
<evidence type="ECO:0000259" key="4">
    <source>
        <dbReference type="PROSITE" id="PS50949"/>
    </source>
</evidence>
<dbReference type="SUPFAM" id="SSF48008">
    <property type="entry name" value="GntR ligand-binding domain-like"/>
    <property type="match status" value="1"/>
</dbReference>
<keyword evidence="1" id="KW-0805">Transcription regulation</keyword>
<dbReference type="GO" id="GO:0003677">
    <property type="term" value="F:DNA binding"/>
    <property type="evidence" value="ECO:0007669"/>
    <property type="project" value="UniProtKB-KW"/>
</dbReference>
<dbReference type="EMBL" id="FOZW01000011">
    <property type="protein sequence ID" value="SFT12990.1"/>
    <property type="molecule type" value="Genomic_DNA"/>
</dbReference>
<accession>A0A1I6VH56</accession>
<sequence>MSEKLAPVSVRRLYRIIADQIIERIRSGQYPEGERIPAERDLAEQLEVSRTSVREALIALEVEGYVEVRIGSGVYVTGKHARQVPVDNLLLRGEDISASGTHPDYAPVGAFELLNVQMLIEPEAAAMAARNGTDDEKQAILDAAMRMENSRMPRLHNRLYHLAIGEATGNAAMAITIRTLWDIHDESVMFNTLEQHVVGRPAWIKAEAEHRAITDAILRGDEDAARRAMIAHTELTSLRLGRDFGSKLPR</sequence>
<dbReference type="Gene3D" id="1.20.120.530">
    <property type="entry name" value="GntR ligand-binding domain-like"/>
    <property type="match status" value="1"/>
</dbReference>
<gene>
    <name evidence="5" type="ORF">SAMN04488050_11173</name>
</gene>
<dbReference type="Gene3D" id="1.10.10.10">
    <property type="entry name" value="Winged helix-like DNA-binding domain superfamily/Winged helix DNA-binding domain"/>
    <property type="match status" value="1"/>
</dbReference>
<protein>
    <submittedName>
        <fullName evidence="5">DNA-binding transcriptional regulator, FadR family</fullName>
    </submittedName>
</protein>
<keyword evidence="6" id="KW-1185">Reference proteome</keyword>
<dbReference type="InterPro" id="IPR036388">
    <property type="entry name" value="WH-like_DNA-bd_sf"/>
</dbReference>
<dbReference type="Proteomes" id="UP000199392">
    <property type="component" value="Unassembled WGS sequence"/>
</dbReference>
<feature type="domain" description="HTH gntR-type" evidence="4">
    <location>
        <begin position="11"/>
        <end position="79"/>
    </location>
</feature>
<evidence type="ECO:0000256" key="2">
    <source>
        <dbReference type="ARBA" id="ARBA00023125"/>
    </source>
</evidence>
<dbReference type="AlphaFoldDB" id="A0A1I6VH56"/>
<dbReference type="GO" id="GO:0003700">
    <property type="term" value="F:DNA-binding transcription factor activity"/>
    <property type="evidence" value="ECO:0007669"/>
    <property type="project" value="InterPro"/>
</dbReference>
<dbReference type="InterPro" id="IPR011711">
    <property type="entry name" value="GntR_C"/>
</dbReference>
<dbReference type="PANTHER" id="PTHR43537:SF5">
    <property type="entry name" value="UXU OPERON TRANSCRIPTIONAL REGULATOR"/>
    <property type="match status" value="1"/>
</dbReference>
<organism evidence="5 6">
    <name type="scientific">Alloyangia pacifica</name>
    <dbReference type="NCBI Taxonomy" id="311180"/>
    <lineage>
        <taxon>Bacteria</taxon>
        <taxon>Pseudomonadati</taxon>
        <taxon>Pseudomonadota</taxon>
        <taxon>Alphaproteobacteria</taxon>
        <taxon>Rhodobacterales</taxon>
        <taxon>Roseobacteraceae</taxon>
        <taxon>Alloyangia</taxon>
    </lineage>
</organism>
<dbReference type="InterPro" id="IPR000524">
    <property type="entry name" value="Tscrpt_reg_HTH_GntR"/>
</dbReference>
<dbReference type="SMART" id="SM00895">
    <property type="entry name" value="FCD"/>
    <property type="match status" value="1"/>
</dbReference>
<dbReference type="PANTHER" id="PTHR43537">
    <property type="entry name" value="TRANSCRIPTIONAL REGULATOR, GNTR FAMILY"/>
    <property type="match status" value="1"/>
</dbReference>
<dbReference type="RefSeq" id="WP_092428145.1">
    <property type="nucleotide sequence ID" value="NZ_FNCL01000011.1"/>
</dbReference>
<dbReference type="SUPFAM" id="SSF46785">
    <property type="entry name" value="Winged helix' DNA-binding domain"/>
    <property type="match status" value="1"/>
</dbReference>
<dbReference type="Pfam" id="PF00392">
    <property type="entry name" value="GntR"/>
    <property type="match status" value="1"/>
</dbReference>
<evidence type="ECO:0000313" key="5">
    <source>
        <dbReference type="EMBL" id="SFT12990.1"/>
    </source>
</evidence>
<dbReference type="InterPro" id="IPR036390">
    <property type="entry name" value="WH_DNA-bd_sf"/>
</dbReference>
<keyword evidence="2 5" id="KW-0238">DNA-binding</keyword>
<dbReference type="SMART" id="SM00345">
    <property type="entry name" value="HTH_GNTR"/>
    <property type="match status" value="1"/>
</dbReference>
<dbReference type="CDD" id="cd07377">
    <property type="entry name" value="WHTH_GntR"/>
    <property type="match status" value="1"/>
</dbReference>
<name>A0A1I6VH56_9RHOB</name>
<dbReference type="Pfam" id="PF07729">
    <property type="entry name" value="FCD"/>
    <property type="match status" value="1"/>
</dbReference>
<dbReference type="InterPro" id="IPR008920">
    <property type="entry name" value="TF_FadR/GntR_C"/>
</dbReference>
<dbReference type="PROSITE" id="PS50949">
    <property type="entry name" value="HTH_GNTR"/>
    <property type="match status" value="1"/>
</dbReference>
<keyword evidence="3" id="KW-0804">Transcription</keyword>
<proteinExistence type="predicted"/>